<accession>A0A6A4GC28</accession>
<feature type="region of interest" description="Disordered" evidence="1">
    <location>
        <begin position="69"/>
        <end position="129"/>
    </location>
</feature>
<name>A0A6A4GC28_9AGAR</name>
<feature type="compositionally biased region" description="Low complexity" evidence="1">
    <location>
        <begin position="84"/>
        <end position="95"/>
    </location>
</feature>
<evidence type="ECO:0000313" key="3">
    <source>
        <dbReference type="Proteomes" id="UP000799118"/>
    </source>
</evidence>
<protein>
    <submittedName>
        <fullName evidence="2">Uncharacterized protein</fullName>
    </submittedName>
</protein>
<feature type="region of interest" description="Disordered" evidence="1">
    <location>
        <begin position="284"/>
        <end position="306"/>
    </location>
</feature>
<proteinExistence type="predicted"/>
<dbReference type="Proteomes" id="UP000799118">
    <property type="component" value="Unassembled WGS sequence"/>
</dbReference>
<evidence type="ECO:0000313" key="2">
    <source>
        <dbReference type="EMBL" id="KAE9383066.1"/>
    </source>
</evidence>
<dbReference type="AlphaFoldDB" id="A0A6A4GC28"/>
<feature type="compositionally biased region" description="Acidic residues" evidence="1">
    <location>
        <begin position="70"/>
        <end position="83"/>
    </location>
</feature>
<gene>
    <name evidence="2" type="ORF">BT96DRAFT_1040728</name>
</gene>
<evidence type="ECO:0000256" key="1">
    <source>
        <dbReference type="SAM" id="MobiDB-lite"/>
    </source>
</evidence>
<reference evidence="2" key="1">
    <citation type="journal article" date="2019" name="Environ. Microbiol.">
        <title>Fungal ecological strategies reflected in gene transcription - a case study of two litter decomposers.</title>
        <authorList>
            <person name="Barbi F."/>
            <person name="Kohler A."/>
            <person name="Barry K."/>
            <person name="Baskaran P."/>
            <person name="Daum C."/>
            <person name="Fauchery L."/>
            <person name="Ihrmark K."/>
            <person name="Kuo A."/>
            <person name="LaButti K."/>
            <person name="Lipzen A."/>
            <person name="Morin E."/>
            <person name="Grigoriev I.V."/>
            <person name="Henrissat B."/>
            <person name="Lindahl B."/>
            <person name="Martin F."/>
        </authorList>
    </citation>
    <scope>NUCLEOTIDE SEQUENCE</scope>
    <source>
        <strain evidence="2">JB14</strain>
    </source>
</reference>
<sequence>MHKFLVSHEFNALAVRDLKELERTKNLSQAAFFYPRVDPLVQGYNALLPQFEHEQACLEGEDLGAVFEGGELDGMDEGDDEEASVSLSAASADAEPAQTAGNKRKSGQKHDKRRVKRAKDRTTQAGPSAATLSHVLSPGTAVKVELDVAEFDAAKSTQTGDPGTLKKLRSLIDWEQLYDIAELLADGFEHIKWDRFTLAPIIDWLGYIVAVLADRSATGELMKAHNEMNRQARDHGLVMKTWVGCAAGQSPEVRSEGLGVTFLSLRGIRPSTRWRLKSMQKQPMKEPNLNEITETETEGYLSFSRA</sequence>
<dbReference type="OrthoDB" id="10654822at2759"/>
<keyword evidence="3" id="KW-1185">Reference proteome</keyword>
<dbReference type="EMBL" id="ML770728">
    <property type="protein sequence ID" value="KAE9383066.1"/>
    <property type="molecule type" value="Genomic_DNA"/>
</dbReference>
<organism evidence="2 3">
    <name type="scientific">Gymnopus androsaceus JB14</name>
    <dbReference type="NCBI Taxonomy" id="1447944"/>
    <lineage>
        <taxon>Eukaryota</taxon>
        <taxon>Fungi</taxon>
        <taxon>Dikarya</taxon>
        <taxon>Basidiomycota</taxon>
        <taxon>Agaricomycotina</taxon>
        <taxon>Agaricomycetes</taxon>
        <taxon>Agaricomycetidae</taxon>
        <taxon>Agaricales</taxon>
        <taxon>Marasmiineae</taxon>
        <taxon>Omphalotaceae</taxon>
        <taxon>Gymnopus</taxon>
    </lineage>
</organism>
<feature type="compositionally biased region" description="Basic residues" evidence="1">
    <location>
        <begin position="102"/>
        <end position="119"/>
    </location>
</feature>